<feature type="compositionally biased region" description="Basic residues" evidence="4">
    <location>
        <begin position="18"/>
        <end position="31"/>
    </location>
</feature>
<protein>
    <recommendedName>
        <fullName evidence="3">Small ribosomal subunit biogenesis GTPase RsgA</fullName>
        <ecNumber evidence="3">3.6.1.-</ecNumber>
    </recommendedName>
</protein>
<comment type="subunit">
    <text evidence="3">Monomer. Associates with 30S ribosomal subunit, binds 16S rRNA.</text>
</comment>
<sequence>MKLPARKREYDEDDVRIRPGRSSRPRTRTRPKHDDAVDALVITVDRGRYGCVREEAPPDSPVITAMRARELGRKSVVVGDRVALVGDVSGAPGALARIVRIGERTSVLRRTADDDDTTPEGRLERVVVANADQLVIVSALYDPPPRTGFIDRCLVAAYDADIEPLLCLTKADLAGPEEILGYYAELDLPYVTVRPDSDLTELRKRLAGNISVMVGHSGVGKSTLVNRLVPDALRAVGAVSAIGKGRHTSTSAVALRLPPIGKSRKDPGWIIDTPGIRSFGLAHVSAESLLHGFPDLVEGTLEDQPNCGHTANDVGCRLDAWVAEGKADPRRLESYRRLLASRAGDTDPRETERAGDTDPRETERAADTDPRETKRHDNTGPRETERAADTGQRETERPDNTGQRETEGAADTPPHETSEAADAAGRETAGDTEPA</sequence>
<dbReference type="EC" id="3.6.1.-" evidence="3"/>
<feature type="domain" description="EngC GTPase" evidence="5">
    <location>
        <begin position="129"/>
        <end position="277"/>
    </location>
</feature>
<evidence type="ECO:0000256" key="3">
    <source>
        <dbReference type="HAMAP-Rule" id="MF_01820"/>
    </source>
</evidence>
<keyword evidence="8" id="KW-1185">Reference proteome</keyword>
<comment type="caution">
    <text evidence="7">The sequence shown here is derived from an EMBL/GenBank/DDBJ whole genome shotgun (WGS) entry which is preliminary data.</text>
</comment>
<dbReference type="InterPro" id="IPR004881">
    <property type="entry name" value="Ribosome_biogen_GTPase_RsgA"/>
</dbReference>
<dbReference type="InterPro" id="IPR027417">
    <property type="entry name" value="P-loop_NTPase"/>
</dbReference>
<dbReference type="Gene3D" id="3.40.50.300">
    <property type="entry name" value="P-loop containing nucleotide triphosphate hydrolases"/>
    <property type="match status" value="1"/>
</dbReference>
<dbReference type="GO" id="GO:0005737">
    <property type="term" value="C:cytoplasm"/>
    <property type="evidence" value="ECO:0007669"/>
    <property type="project" value="UniProtKB-SubCell"/>
</dbReference>
<keyword evidence="3" id="KW-0690">Ribosome biogenesis</keyword>
<feature type="binding site" evidence="3">
    <location>
        <begin position="215"/>
        <end position="223"/>
    </location>
    <ligand>
        <name>GTP</name>
        <dbReference type="ChEBI" id="CHEBI:37565"/>
    </ligand>
</feature>
<comment type="caution">
    <text evidence="3">Lacks conserved residue(s) required for the propagation of feature annotation.</text>
</comment>
<feature type="region of interest" description="Disordered" evidence="4">
    <location>
        <begin position="339"/>
        <end position="435"/>
    </location>
</feature>
<dbReference type="PANTHER" id="PTHR32120">
    <property type="entry name" value="SMALL RIBOSOMAL SUBUNIT BIOGENESIS GTPASE RSGA"/>
    <property type="match status" value="1"/>
</dbReference>
<dbReference type="Gene3D" id="1.10.40.50">
    <property type="entry name" value="Probable gtpase engc, domain 3"/>
    <property type="match status" value="1"/>
</dbReference>
<organism evidence="7 8">
    <name type="scientific">Paractinoplanes brasiliensis</name>
    <dbReference type="NCBI Taxonomy" id="52695"/>
    <lineage>
        <taxon>Bacteria</taxon>
        <taxon>Bacillati</taxon>
        <taxon>Actinomycetota</taxon>
        <taxon>Actinomycetes</taxon>
        <taxon>Micromonosporales</taxon>
        <taxon>Micromonosporaceae</taxon>
        <taxon>Paractinoplanes</taxon>
    </lineage>
</organism>
<dbReference type="EMBL" id="SNWR01000001">
    <property type="protein sequence ID" value="TDO40385.1"/>
    <property type="molecule type" value="Genomic_DNA"/>
</dbReference>
<dbReference type="CDD" id="cd01854">
    <property type="entry name" value="YjeQ_EngC"/>
    <property type="match status" value="1"/>
</dbReference>
<dbReference type="GO" id="GO:0042274">
    <property type="term" value="P:ribosomal small subunit biogenesis"/>
    <property type="evidence" value="ECO:0007669"/>
    <property type="project" value="UniProtKB-UniRule"/>
</dbReference>
<proteinExistence type="inferred from homology"/>
<keyword evidence="2 3" id="KW-0342">GTP-binding</keyword>
<keyword evidence="3" id="KW-0963">Cytoplasm</keyword>
<evidence type="ECO:0000256" key="4">
    <source>
        <dbReference type="SAM" id="MobiDB-lite"/>
    </source>
</evidence>
<name>A0A4R6JZV9_9ACTN</name>
<dbReference type="HAMAP" id="MF_01820">
    <property type="entry name" value="GTPase_RsgA"/>
    <property type="match status" value="1"/>
</dbReference>
<comment type="subcellular location">
    <subcellularLocation>
        <location evidence="3">Cytoplasm</location>
    </subcellularLocation>
</comment>
<keyword evidence="3" id="KW-0699">rRNA-binding</keyword>
<dbReference type="PROSITE" id="PS51721">
    <property type="entry name" value="G_CP"/>
    <property type="match status" value="1"/>
</dbReference>
<dbReference type="SUPFAM" id="SSF52540">
    <property type="entry name" value="P-loop containing nucleoside triphosphate hydrolases"/>
    <property type="match status" value="1"/>
</dbReference>
<reference evidence="7 8" key="1">
    <citation type="submission" date="2019-03" db="EMBL/GenBank/DDBJ databases">
        <title>Sequencing the genomes of 1000 actinobacteria strains.</title>
        <authorList>
            <person name="Klenk H.-P."/>
        </authorList>
    </citation>
    <scope>NUCLEOTIDE SEQUENCE [LARGE SCALE GENOMIC DNA]</scope>
    <source>
        <strain evidence="7 8">DSM 43805</strain>
    </source>
</reference>
<comment type="function">
    <text evidence="3">One of several proteins that assist in the late maturation steps of the functional core of the 30S ribosomal subunit. Helps release RbfA from mature subunits. May play a role in the assembly of ribosomal proteins into the subunit. Circularly permuted GTPase that catalyzes slow GTP hydrolysis, GTPase activity is stimulated by the 30S ribosomal subunit.</text>
</comment>
<gene>
    <name evidence="3" type="primary">rsgA</name>
    <name evidence="7" type="ORF">C8E87_4099</name>
</gene>
<comment type="similarity">
    <text evidence="3">Belongs to the TRAFAC class YlqF/YawG GTPase family. RsgA subfamily.</text>
</comment>
<feature type="domain" description="CP-type G" evidence="6">
    <location>
        <begin position="120"/>
        <end position="279"/>
    </location>
</feature>
<dbReference type="InterPro" id="IPR030378">
    <property type="entry name" value="G_CP_dom"/>
</dbReference>
<feature type="region of interest" description="Disordered" evidence="4">
    <location>
        <begin position="1"/>
        <end position="33"/>
    </location>
</feature>
<evidence type="ECO:0000256" key="1">
    <source>
        <dbReference type="ARBA" id="ARBA00022741"/>
    </source>
</evidence>
<evidence type="ECO:0000256" key="2">
    <source>
        <dbReference type="ARBA" id="ARBA00023134"/>
    </source>
</evidence>
<evidence type="ECO:0000259" key="6">
    <source>
        <dbReference type="PROSITE" id="PS51721"/>
    </source>
</evidence>
<dbReference type="PANTHER" id="PTHR32120:SF11">
    <property type="entry name" value="SMALL RIBOSOMAL SUBUNIT BIOGENESIS GTPASE RSGA 1, MITOCHONDRIAL-RELATED"/>
    <property type="match status" value="1"/>
</dbReference>
<dbReference type="Pfam" id="PF03193">
    <property type="entry name" value="RsgA_GTPase"/>
    <property type="match status" value="1"/>
</dbReference>
<feature type="compositionally biased region" description="Basic and acidic residues" evidence="4">
    <location>
        <begin position="344"/>
        <end position="429"/>
    </location>
</feature>
<keyword evidence="3" id="KW-0694">RNA-binding</keyword>
<evidence type="ECO:0000259" key="5">
    <source>
        <dbReference type="PROSITE" id="PS50936"/>
    </source>
</evidence>
<dbReference type="GO" id="GO:0019843">
    <property type="term" value="F:rRNA binding"/>
    <property type="evidence" value="ECO:0007669"/>
    <property type="project" value="UniProtKB-KW"/>
</dbReference>
<dbReference type="InterPro" id="IPR010914">
    <property type="entry name" value="RsgA_GTPase_dom"/>
</dbReference>
<dbReference type="GO" id="GO:0005525">
    <property type="term" value="F:GTP binding"/>
    <property type="evidence" value="ECO:0007669"/>
    <property type="project" value="UniProtKB-UniRule"/>
</dbReference>
<keyword evidence="3" id="KW-0378">Hydrolase</keyword>
<evidence type="ECO:0000313" key="8">
    <source>
        <dbReference type="Proteomes" id="UP000294901"/>
    </source>
</evidence>
<evidence type="ECO:0000313" key="7">
    <source>
        <dbReference type="EMBL" id="TDO40385.1"/>
    </source>
</evidence>
<accession>A0A4R6JZV9</accession>
<dbReference type="PROSITE" id="PS50936">
    <property type="entry name" value="ENGC_GTPASE"/>
    <property type="match status" value="1"/>
</dbReference>
<dbReference type="AlphaFoldDB" id="A0A4R6JZV9"/>
<dbReference type="GO" id="GO:0003924">
    <property type="term" value="F:GTPase activity"/>
    <property type="evidence" value="ECO:0007669"/>
    <property type="project" value="UniProtKB-UniRule"/>
</dbReference>
<keyword evidence="1 3" id="KW-0547">Nucleotide-binding</keyword>
<feature type="compositionally biased region" description="Basic and acidic residues" evidence="4">
    <location>
        <begin position="1"/>
        <end position="10"/>
    </location>
</feature>
<dbReference type="Proteomes" id="UP000294901">
    <property type="component" value="Unassembled WGS sequence"/>
</dbReference>
<feature type="binding site" evidence="3">
    <location>
        <begin position="169"/>
        <end position="172"/>
    </location>
    <ligand>
        <name>GTP</name>
        <dbReference type="ChEBI" id="CHEBI:37565"/>
    </ligand>
</feature>
<dbReference type="NCBIfam" id="TIGR00157">
    <property type="entry name" value="ribosome small subunit-dependent GTPase A"/>
    <property type="match status" value="1"/>
</dbReference>